<dbReference type="AlphaFoldDB" id="A0A6J1QPY1"/>
<dbReference type="OrthoDB" id="6741510at2759"/>
<gene>
    <name evidence="2" type="primary">LOC112461855</name>
</gene>
<organism evidence="1 2">
    <name type="scientific">Temnothorax curvispinosus</name>
    <dbReference type="NCBI Taxonomy" id="300111"/>
    <lineage>
        <taxon>Eukaryota</taxon>
        <taxon>Metazoa</taxon>
        <taxon>Ecdysozoa</taxon>
        <taxon>Arthropoda</taxon>
        <taxon>Hexapoda</taxon>
        <taxon>Insecta</taxon>
        <taxon>Pterygota</taxon>
        <taxon>Neoptera</taxon>
        <taxon>Endopterygota</taxon>
        <taxon>Hymenoptera</taxon>
        <taxon>Apocrita</taxon>
        <taxon>Aculeata</taxon>
        <taxon>Formicoidea</taxon>
        <taxon>Formicidae</taxon>
        <taxon>Myrmicinae</taxon>
        <taxon>Temnothorax</taxon>
    </lineage>
</organism>
<sequence>MDDIELFYIYHWMAAYILSRRRRNYSKRWVNRRWWVRNINKNRNQQGDFNALFQELKDDTEMFFRYTRMSVNVFYLLLELVEPFLRKNNWRALCPEQRLSLTLRYLPKSESQQYLRSLSTLVPY</sequence>
<keyword evidence="1" id="KW-1185">Reference proteome</keyword>
<dbReference type="GeneID" id="112461855"/>
<dbReference type="RefSeq" id="XP_024883031.1">
    <property type="nucleotide sequence ID" value="XM_025027263.1"/>
</dbReference>
<evidence type="ECO:0000313" key="1">
    <source>
        <dbReference type="Proteomes" id="UP000504618"/>
    </source>
</evidence>
<proteinExistence type="predicted"/>
<accession>A0A6J1QPY1</accession>
<name>A0A6J1QPY1_9HYME</name>
<dbReference type="Proteomes" id="UP000504618">
    <property type="component" value="Unplaced"/>
</dbReference>
<protein>
    <submittedName>
        <fullName evidence="2">Uncharacterized protein LOC112461855</fullName>
    </submittedName>
</protein>
<reference evidence="2" key="1">
    <citation type="submission" date="2025-08" db="UniProtKB">
        <authorList>
            <consortium name="RefSeq"/>
        </authorList>
    </citation>
    <scope>IDENTIFICATION</scope>
    <source>
        <tissue evidence="2">Whole body</tissue>
    </source>
</reference>
<evidence type="ECO:0000313" key="2">
    <source>
        <dbReference type="RefSeq" id="XP_024883031.1"/>
    </source>
</evidence>